<evidence type="ECO:0000256" key="7">
    <source>
        <dbReference type="ARBA" id="ARBA00022833"/>
    </source>
</evidence>
<keyword evidence="15" id="KW-1185">Reference proteome</keyword>
<keyword evidence="7" id="KW-0862">Zinc</keyword>
<sequence>MEVFKSLIFLLSFQLLHVAKSSMVWLNKNGYEDLVVAINPQVPEDANIILNTMVRTFAFTCIADVIIADPYMTHVDDPYTLHYRGCKEKGQYIHFTPNFLLNDNLTNVYGEKGRVFVHEWAHFRWGVFDEYSSDMPFYVSRNSEEATGVTGIPVFQDCSGDKCEPRICRYDGQLYEKGCTFIPDIQQNTSFSVMYLQLPSVVEFCDKNTHNSEAPNMQNKICNHKSTWEVIIESDDFRNSVVINASAPPSETTFTLLQTQTRAVALVLDVSGSMSMHDRLRHLRSAAEVFLLHIIEIGSWVGVVTFDSDASEKAPLQQITNDTARQKLVQCLPTIASGQTNICAGIRKGFKLIAEKMNTTCGSEIVLLTDGEDPRIATCLDLVKQSAATIHTIALGPLASKELERFSKLTGGLNLYAVDGAVPSKLIETFSAITSRSGDICEQSIQLESKDLVVQHSGWMNTTVPVDKTVGNDTFFHIAWSLSQPFFFLRDPKGKEYGIFYIFVFYLQVGDWQFCIKNVHTATQTISVTATSRPVYSDVPPVRIAAHMNRANKAFNPVVVYAEVSQGFLPVLGATVIATIEKDGAGAVTLELLDNGTGADTMKDDGIYSRYFTSLQGTGRYRLKVNAHGRNITTRLSLKQNRAVYIPGYRVNGKIHMNAPRPKFADKEIQVKLGSFSRISTSSLVVNTAGDSAPIYPPCKVTDLHARIENKTIVLSWTAPGGDFDNGKADHYIIKSSKNLLDLRNHFDRATSLNSSNLIPKEAGGEESFKIKPENFIIENDTIIYFAICAVDDTNLISEVSNIAQATWFIPPKALAPLDDDGDNGGANSTVIVAIVGLCVVVVCTIVSSTLCVLQKQKRRLEIEKMQKHV</sequence>
<keyword evidence="5 12" id="KW-0732">Signal</keyword>
<keyword evidence="4" id="KW-0479">Metal-binding</keyword>
<keyword evidence="9" id="KW-0325">Glycoprotein</keyword>
<dbReference type="Proteomes" id="UP000694555">
    <property type="component" value="Unplaced"/>
</dbReference>
<evidence type="ECO:0000256" key="11">
    <source>
        <dbReference type="SAM" id="Phobius"/>
    </source>
</evidence>
<dbReference type="SMART" id="SM00327">
    <property type="entry name" value="VWA"/>
    <property type="match status" value="1"/>
</dbReference>
<evidence type="ECO:0000313" key="14">
    <source>
        <dbReference type="Ensembl" id="ENSBJAP00000011543.1"/>
    </source>
</evidence>
<dbReference type="PANTHER" id="PTHR10579">
    <property type="entry name" value="CALCIUM-ACTIVATED CHLORIDE CHANNEL REGULATOR"/>
    <property type="match status" value="1"/>
</dbReference>
<dbReference type="AlphaFoldDB" id="A0A8C0B4P4"/>
<evidence type="ECO:0000256" key="5">
    <source>
        <dbReference type="ARBA" id="ARBA00022729"/>
    </source>
</evidence>
<feature type="domain" description="VWFA" evidence="13">
    <location>
        <begin position="263"/>
        <end position="433"/>
    </location>
</feature>
<organism evidence="14 15">
    <name type="scientific">Buteo japonicus</name>
    <dbReference type="NCBI Taxonomy" id="224669"/>
    <lineage>
        <taxon>Eukaryota</taxon>
        <taxon>Metazoa</taxon>
        <taxon>Chordata</taxon>
        <taxon>Craniata</taxon>
        <taxon>Vertebrata</taxon>
        <taxon>Euteleostomi</taxon>
        <taxon>Archelosauria</taxon>
        <taxon>Archosauria</taxon>
        <taxon>Dinosauria</taxon>
        <taxon>Saurischia</taxon>
        <taxon>Theropoda</taxon>
        <taxon>Coelurosauria</taxon>
        <taxon>Aves</taxon>
        <taxon>Neognathae</taxon>
        <taxon>Neoaves</taxon>
        <taxon>Telluraves</taxon>
        <taxon>Accipitrimorphae</taxon>
        <taxon>Accipitriformes</taxon>
        <taxon>Accipitridae</taxon>
        <taxon>Accipitrinae</taxon>
        <taxon>Buteo</taxon>
    </lineage>
</organism>
<dbReference type="NCBIfam" id="NF041940">
    <property type="entry name" value="choice_anch_X"/>
    <property type="match status" value="1"/>
</dbReference>
<dbReference type="GO" id="GO:0046872">
    <property type="term" value="F:metal ion binding"/>
    <property type="evidence" value="ECO:0007669"/>
    <property type="project" value="UniProtKB-KW"/>
</dbReference>
<evidence type="ECO:0000259" key="13">
    <source>
        <dbReference type="PROSITE" id="PS50234"/>
    </source>
</evidence>
<dbReference type="FunFam" id="2.60.40.10:FF:001134">
    <property type="entry name" value="Calcium-activated chloride channel regulator 1"/>
    <property type="match status" value="1"/>
</dbReference>
<dbReference type="InterPro" id="IPR051266">
    <property type="entry name" value="CLCR"/>
</dbReference>
<dbReference type="GO" id="GO:0005886">
    <property type="term" value="C:plasma membrane"/>
    <property type="evidence" value="ECO:0007669"/>
    <property type="project" value="TreeGrafter"/>
</dbReference>
<dbReference type="GO" id="GO:0005229">
    <property type="term" value="F:intracellularly calcium-gated chloride channel activity"/>
    <property type="evidence" value="ECO:0007669"/>
    <property type="project" value="InterPro"/>
</dbReference>
<evidence type="ECO:0000256" key="3">
    <source>
        <dbReference type="ARBA" id="ARBA00022670"/>
    </source>
</evidence>
<comment type="similarity">
    <text evidence="1">Belongs to the CLCR family.</text>
</comment>
<dbReference type="CDD" id="cd00198">
    <property type="entry name" value="vWFA"/>
    <property type="match status" value="1"/>
</dbReference>
<dbReference type="Pfam" id="PF13519">
    <property type="entry name" value="VWA_2"/>
    <property type="match status" value="1"/>
</dbReference>
<keyword evidence="3" id="KW-0645">Protease</keyword>
<reference evidence="14" key="2">
    <citation type="submission" date="2025-09" db="UniProtKB">
        <authorList>
            <consortium name="Ensembl"/>
        </authorList>
    </citation>
    <scope>IDENTIFICATION</scope>
</reference>
<dbReference type="Pfam" id="PF08434">
    <property type="entry name" value="CLCA"/>
    <property type="match status" value="1"/>
</dbReference>
<dbReference type="PROSITE" id="PS50234">
    <property type="entry name" value="VWFA"/>
    <property type="match status" value="1"/>
</dbReference>
<dbReference type="InterPro" id="IPR036465">
    <property type="entry name" value="vWFA_dom_sf"/>
</dbReference>
<keyword evidence="2" id="KW-0813">Transport</keyword>
<dbReference type="InterPro" id="IPR002035">
    <property type="entry name" value="VWF_A"/>
</dbReference>
<evidence type="ECO:0000256" key="12">
    <source>
        <dbReference type="SAM" id="SignalP"/>
    </source>
</evidence>
<protein>
    <submittedName>
        <fullName evidence="14">Chloride channel accessory 1</fullName>
    </submittedName>
</protein>
<dbReference type="SUPFAM" id="SSF53300">
    <property type="entry name" value="vWA-like"/>
    <property type="match status" value="1"/>
</dbReference>
<keyword evidence="11" id="KW-1133">Transmembrane helix</keyword>
<keyword evidence="10" id="KW-0868">Chloride</keyword>
<dbReference type="InterPro" id="IPR013642">
    <property type="entry name" value="CLCA_N"/>
</dbReference>
<dbReference type="Gene3D" id="2.60.40.10">
    <property type="entry name" value="Immunoglobulins"/>
    <property type="match status" value="1"/>
</dbReference>
<proteinExistence type="inferred from homology"/>
<feature type="chain" id="PRO_5034751323" evidence="12">
    <location>
        <begin position="22"/>
        <end position="870"/>
    </location>
</feature>
<dbReference type="PANTHER" id="PTHR10579:SF172">
    <property type="entry name" value="CALCIUM-ACTIVATED CHLORIDE CHANNEL REGULATOR 4 PRECURSOR-RELATED"/>
    <property type="match status" value="1"/>
</dbReference>
<evidence type="ECO:0000256" key="6">
    <source>
        <dbReference type="ARBA" id="ARBA00022801"/>
    </source>
</evidence>
<dbReference type="InterPro" id="IPR004727">
    <property type="entry name" value="CLCA_chordata"/>
</dbReference>
<evidence type="ECO:0000256" key="9">
    <source>
        <dbReference type="ARBA" id="ARBA00023180"/>
    </source>
</evidence>
<evidence type="ECO:0000256" key="2">
    <source>
        <dbReference type="ARBA" id="ARBA00022448"/>
    </source>
</evidence>
<reference evidence="14" key="1">
    <citation type="submission" date="2025-08" db="UniProtKB">
        <authorList>
            <consortium name="Ensembl"/>
        </authorList>
    </citation>
    <scope>IDENTIFICATION</scope>
</reference>
<evidence type="ECO:0000313" key="15">
    <source>
        <dbReference type="Proteomes" id="UP000694555"/>
    </source>
</evidence>
<dbReference type="Gene3D" id="3.40.50.410">
    <property type="entry name" value="von Willebrand factor, type A domain"/>
    <property type="match status" value="1"/>
</dbReference>
<dbReference type="GO" id="GO:0006508">
    <property type="term" value="P:proteolysis"/>
    <property type="evidence" value="ECO:0007669"/>
    <property type="project" value="UniProtKB-KW"/>
</dbReference>
<dbReference type="NCBIfam" id="TIGR00868">
    <property type="entry name" value="hCaCC"/>
    <property type="match status" value="1"/>
</dbReference>
<evidence type="ECO:0000256" key="8">
    <source>
        <dbReference type="ARBA" id="ARBA00023049"/>
    </source>
</evidence>
<keyword evidence="11" id="KW-0812">Transmembrane</keyword>
<evidence type="ECO:0000256" key="1">
    <source>
        <dbReference type="ARBA" id="ARBA00006398"/>
    </source>
</evidence>
<feature type="signal peptide" evidence="12">
    <location>
        <begin position="1"/>
        <end position="21"/>
    </location>
</feature>
<accession>A0A8C0B4P4</accession>
<feature type="transmembrane region" description="Helical" evidence="11">
    <location>
        <begin position="831"/>
        <end position="854"/>
    </location>
</feature>
<keyword evidence="8" id="KW-0482">Metalloprotease</keyword>
<dbReference type="InterPro" id="IPR013783">
    <property type="entry name" value="Ig-like_fold"/>
</dbReference>
<evidence type="ECO:0000256" key="4">
    <source>
        <dbReference type="ARBA" id="ARBA00022723"/>
    </source>
</evidence>
<keyword evidence="11" id="KW-0472">Membrane</keyword>
<name>A0A8C0B4P4_9AVES</name>
<keyword evidence="6" id="KW-0378">Hydrolase</keyword>
<dbReference type="Ensembl" id="ENSBJAT00000011872.1">
    <property type="protein sequence ID" value="ENSBJAP00000011543.1"/>
    <property type="gene ID" value="ENSBJAG00000007746.1"/>
</dbReference>
<evidence type="ECO:0000256" key="10">
    <source>
        <dbReference type="ARBA" id="ARBA00023214"/>
    </source>
</evidence>
<dbReference type="GO" id="GO:0008237">
    <property type="term" value="F:metallopeptidase activity"/>
    <property type="evidence" value="ECO:0007669"/>
    <property type="project" value="UniProtKB-KW"/>
</dbReference>